<feature type="region of interest" description="Disordered" evidence="1">
    <location>
        <begin position="1"/>
        <end position="99"/>
    </location>
</feature>
<accession>A0A8C2ZU60</accession>
<reference evidence="2" key="2">
    <citation type="submission" date="2025-09" db="UniProtKB">
        <authorList>
            <consortium name="Ensembl"/>
        </authorList>
    </citation>
    <scope>IDENTIFICATION</scope>
</reference>
<evidence type="ECO:0000313" key="3">
    <source>
        <dbReference type="Proteomes" id="UP000694565"/>
    </source>
</evidence>
<dbReference type="Ensembl" id="ENSCLMT00005033373.1">
    <property type="protein sequence ID" value="ENSCLMP00005032004.1"/>
    <property type="gene ID" value="ENSCLMG00005015434.1"/>
</dbReference>
<organism evidence="2 3">
    <name type="scientific">Cyclopterus lumpus</name>
    <name type="common">Lumpsucker</name>
    <dbReference type="NCBI Taxonomy" id="8103"/>
    <lineage>
        <taxon>Eukaryota</taxon>
        <taxon>Metazoa</taxon>
        <taxon>Chordata</taxon>
        <taxon>Craniata</taxon>
        <taxon>Vertebrata</taxon>
        <taxon>Euteleostomi</taxon>
        <taxon>Actinopterygii</taxon>
        <taxon>Neopterygii</taxon>
        <taxon>Teleostei</taxon>
        <taxon>Neoteleostei</taxon>
        <taxon>Acanthomorphata</taxon>
        <taxon>Eupercaria</taxon>
        <taxon>Perciformes</taxon>
        <taxon>Cottioidei</taxon>
        <taxon>Cottales</taxon>
        <taxon>Cyclopteridae</taxon>
        <taxon>Cyclopterus</taxon>
    </lineage>
</organism>
<protein>
    <submittedName>
        <fullName evidence="2">Uncharacterized protein</fullName>
    </submittedName>
</protein>
<keyword evidence="3" id="KW-1185">Reference proteome</keyword>
<dbReference type="AlphaFoldDB" id="A0A8C2ZU60"/>
<feature type="compositionally biased region" description="Basic and acidic residues" evidence="1">
    <location>
        <begin position="76"/>
        <end position="86"/>
    </location>
</feature>
<dbReference type="Proteomes" id="UP000694565">
    <property type="component" value="Unplaced"/>
</dbReference>
<feature type="compositionally biased region" description="Basic and acidic residues" evidence="1">
    <location>
        <begin position="38"/>
        <end position="61"/>
    </location>
</feature>
<feature type="compositionally biased region" description="Basic and acidic residues" evidence="1">
    <location>
        <begin position="1"/>
        <end position="12"/>
    </location>
</feature>
<reference evidence="2" key="1">
    <citation type="submission" date="2025-08" db="UniProtKB">
        <authorList>
            <consortium name="Ensembl"/>
        </authorList>
    </citation>
    <scope>IDENTIFICATION</scope>
</reference>
<evidence type="ECO:0000256" key="1">
    <source>
        <dbReference type="SAM" id="MobiDB-lite"/>
    </source>
</evidence>
<dbReference type="GeneTree" id="ENSGT00950000183246"/>
<evidence type="ECO:0000313" key="2">
    <source>
        <dbReference type="Ensembl" id="ENSCLMP00005032004.1"/>
    </source>
</evidence>
<sequence length="122" mass="13643">MATKSEQVDQEPRGTNSGDHQRAIDLLGLGEPLDSLQDDGKAQRREEDRVDERPHHLRPDPPEGVFVSRVGFLGKSHRDQSHDQRNNVRQHMKGVRQHDTSLNLIGRIVHGGGVNELDNSGC</sequence>
<proteinExistence type="predicted"/>
<name>A0A8C2ZU60_CYCLU</name>